<dbReference type="Proteomes" id="UP000534783">
    <property type="component" value="Unassembled WGS sequence"/>
</dbReference>
<dbReference type="InterPro" id="IPR003661">
    <property type="entry name" value="HisK_dim/P_dom"/>
</dbReference>
<evidence type="ECO:0000256" key="1">
    <source>
        <dbReference type="ARBA" id="ARBA00000085"/>
    </source>
</evidence>
<dbReference type="SMART" id="SM00388">
    <property type="entry name" value="HisKA"/>
    <property type="match status" value="2"/>
</dbReference>
<dbReference type="PANTHER" id="PTHR43547:SF2">
    <property type="entry name" value="HYBRID SIGNAL TRANSDUCTION HISTIDINE KINASE C"/>
    <property type="match status" value="1"/>
</dbReference>
<dbReference type="InterPro" id="IPR036097">
    <property type="entry name" value="HisK_dim/P_sf"/>
</dbReference>
<evidence type="ECO:0000259" key="9">
    <source>
        <dbReference type="PROSITE" id="PS50109"/>
    </source>
</evidence>
<feature type="domain" description="Response regulatory" evidence="10">
    <location>
        <begin position="492"/>
        <end position="607"/>
    </location>
</feature>
<evidence type="ECO:0000256" key="8">
    <source>
        <dbReference type="SAM" id="Phobius"/>
    </source>
</evidence>
<feature type="region of interest" description="Disordered" evidence="7">
    <location>
        <begin position="465"/>
        <end position="484"/>
    </location>
</feature>
<dbReference type="InterPro" id="IPR005467">
    <property type="entry name" value="His_kinase_dom"/>
</dbReference>
<gene>
    <name evidence="11" type="ORF">MNODULE_19550</name>
</gene>
<evidence type="ECO:0000256" key="7">
    <source>
        <dbReference type="SAM" id="MobiDB-lite"/>
    </source>
</evidence>
<dbReference type="SMART" id="SM00387">
    <property type="entry name" value="HATPase_c"/>
    <property type="match status" value="2"/>
</dbReference>
<evidence type="ECO:0000256" key="6">
    <source>
        <dbReference type="PROSITE-ProRule" id="PRU00169"/>
    </source>
</evidence>
<dbReference type="AlphaFoldDB" id="A0A7X6DTG6"/>
<dbReference type="PROSITE" id="PS50110">
    <property type="entry name" value="RESPONSE_REGULATORY"/>
    <property type="match status" value="1"/>
</dbReference>
<name>A0A7X6DTG6_9BACT</name>
<evidence type="ECO:0000259" key="10">
    <source>
        <dbReference type="PROSITE" id="PS50110"/>
    </source>
</evidence>
<dbReference type="PROSITE" id="PS50109">
    <property type="entry name" value="HIS_KIN"/>
    <property type="match status" value="2"/>
</dbReference>
<protein>
    <recommendedName>
        <fullName evidence="2">histidine kinase</fullName>
        <ecNumber evidence="2">2.7.13.3</ecNumber>
    </recommendedName>
</protein>
<dbReference type="SUPFAM" id="SSF52172">
    <property type="entry name" value="CheY-like"/>
    <property type="match status" value="1"/>
</dbReference>
<feature type="region of interest" description="Disordered" evidence="7">
    <location>
        <begin position="436"/>
        <end position="455"/>
    </location>
</feature>
<organism evidence="11 12">
    <name type="scientific">Candidatus Manganitrophus noduliformans</name>
    <dbReference type="NCBI Taxonomy" id="2606439"/>
    <lineage>
        <taxon>Bacteria</taxon>
        <taxon>Pseudomonadati</taxon>
        <taxon>Nitrospirota</taxon>
        <taxon>Nitrospiria</taxon>
        <taxon>Candidatus Troglogloeales</taxon>
        <taxon>Candidatus Manganitrophaceae</taxon>
        <taxon>Candidatus Manganitrophus</taxon>
    </lineage>
</organism>
<comment type="caution">
    <text evidence="11">The sequence shown here is derived from an EMBL/GenBank/DDBJ whole genome shotgun (WGS) entry which is preliminary data.</text>
</comment>
<dbReference type="CDD" id="cd16922">
    <property type="entry name" value="HATPase_EvgS-ArcB-TorS-like"/>
    <property type="match status" value="1"/>
</dbReference>
<dbReference type="InterPro" id="IPR001789">
    <property type="entry name" value="Sig_transdc_resp-reg_receiver"/>
</dbReference>
<sequence length="885" mass="98444">MGQYRRRLFHKRIFRRRTHLRPSRGGGMIKAMRFPLLWYGLPAFIVTLPLLFLWPGWFKNLFASEGFLPHLYCYLEKPGLVLLHVFSDSLIGLAYVAISATLTYLVYRARRDIPFHWVLLAFGLFIITCGATHFMEVWTTLWTPVYWFAGNIKLMTAIASVATAVILPLLIPKTLALVQSAKISEERRIKLESTHAELAELYTQLKEQDRLKTQFFANISHKLRTPLTLVLGPAQRLLESDRLTTNERQNLETIDCNARLLLKHVNDLLDLSKIEAGKMTANAIETDLAQLVRFTAAHFELFATERQIAYTVETAESAPARIDPEKIQRVLLNLLSNAFKFTPTGGKVRCLLRIEEGDARLSVQDSGPGVRPELRQVIFEPFRQGDESATRRFGGTGLGLSIANEFVALHGGRITVGDAPIGGAQFDITLPLVASPGEEKRSTSGPAAEIPFPLSQPFIDLETQRKRPAQDMQSAQPPSATANEGVETTLPLVLVVEDNPAVNRFITESLTPHYRVVNALNGQEGLEKALAHKPDLILSDIMMPEMSGDRMIREIRAHSEMDMVPIIVLTAKADDELSVRMLRQGAQEYLIKPFPVEALRTRVGNLIAIKQTRELLQQEVAAQHQDLVMLANEIVLHKRALQQKTAQAEEASRLKTQFLSNVSHELRTPLHAIIGYTSLTLDGTYGPFDPALRPAMEGVTRNAEGLLLLVDDLLDLTRIEAGKLAIEPSSLDIILLLRETASGIQPLLEEKRLVLQWRLADPTPNIESDGIRVGQILTNLLANAVKFTQQGKITIGTEDHPERGGIAIWIQDTGIGIPEEELPKIFDTFHQVDGASTREFGGVGLGLAIVKELAGLLQGEIRVESRAGEGSTFTLFLPYRLEGKG</sequence>
<evidence type="ECO:0000256" key="4">
    <source>
        <dbReference type="ARBA" id="ARBA00022679"/>
    </source>
</evidence>
<keyword evidence="12" id="KW-1185">Reference proteome</keyword>
<proteinExistence type="predicted"/>
<dbReference type="FunFam" id="3.30.565.10:FF:000006">
    <property type="entry name" value="Sensor histidine kinase WalK"/>
    <property type="match status" value="1"/>
</dbReference>
<dbReference type="EC" id="2.7.13.3" evidence="2"/>
<feature type="compositionally biased region" description="Polar residues" evidence="7">
    <location>
        <begin position="471"/>
        <end position="482"/>
    </location>
</feature>
<evidence type="ECO:0000313" key="12">
    <source>
        <dbReference type="Proteomes" id="UP000534783"/>
    </source>
</evidence>
<keyword evidence="3 6" id="KW-0597">Phosphoprotein</keyword>
<dbReference type="Gene3D" id="3.40.50.2300">
    <property type="match status" value="1"/>
</dbReference>
<dbReference type="PANTHER" id="PTHR43547">
    <property type="entry name" value="TWO-COMPONENT HISTIDINE KINASE"/>
    <property type="match status" value="1"/>
</dbReference>
<accession>A0A7X6DTG6</accession>
<dbReference type="Pfam" id="PF00512">
    <property type="entry name" value="HisKA"/>
    <property type="match status" value="2"/>
</dbReference>
<dbReference type="EMBL" id="VTOW01000004">
    <property type="protein sequence ID" value="NKE72952.1"/>
    <property type="molecule type" value="Genomic_DNA"/>
</dbReference>
<feature type="transmembrane region" description="Helical" evidence="8">
    <location>
        <begin position="78"/>
        <end position="107"/>
    </location>
</feature>
<dbReference type="CDD" id="cd00156">
    <property type="entry name" value="REC"/>
    <property type="match status" value="1"/>
</dbReference>
<feature type="transmembrane region" description="Helical" evidence="8">
    <location>
        <begin position="36"/>
        <end position="58"/>
    </location>
</feature>
<evidence type="ECO:0000313" key="11">
    <source>
        <dbReference type="EMBL" id="NKE72952.1"/>
    </source>
</evidence>
<comment type="catalytic activity">
    <reaction evidence="1">
        <text>ATP + protein L-histidine = ADP + protein N-phospho-L-histidine.</text>
        <dbReference type="EC" id="2.7.13.3"/>
    </reaction>
</comment>
<dbReference type="PRINTS" id="PR00344">
    <property type="entry name" value="BCTRLSENSOR"/>
</dbReference>
<evidence type="ECO:0000256" key="5">
    <source>
        <dbReference type="ARBA" id="ARBA00022777"/>
    </source>
</evidence>
<dbReference type="InterPro" id="IPR058544">
    <property type="entry name" value="ETR1_N"/>
</dbReference>
<keyword evidence="8" id="KW-0812">Transmembrane</keyword>
<dbReference type="SUPFAM" id="SSF47384">
    <property type="entry name" value="Homodimeric domain of signal transducing histidine kinase"/>
    <property type="match status" value="2"/>
</dbReference>
<dbReference type="Gene3D" id="3.30.565.10">
    <property type="entry name" value="Histidine kinase-like ATPase, C-terminal domain"/>
    <property type="match status" value="2"/>
</dbReference>
<dbReference type="InterPro" id="IPR011006">
    <property type="entry name" value="CheY-like_superfamily"/>
</dbReference>
<keyword evidence="5" id="KW-0418">Kinase</keyword>
<evidence type="ECO:0000256" key="3">
    <source>
        <dbReference type="ARBA" id="ARBA00022553"/>
    </source>
</evidence>
<dbReference type="InterPro" id="IPR036890">
    <property type="entry name" value="HATPase_C_sf"/>
</dbReference>
<dbReference type="Pfam" id="PF25487">
    <property type="entry name" value="ETR1_N"/>
    <property type="match status" value="1"/>
</dbReference>
<keyword evidence="8" id="KW-0472">Membrane</keyword>
<dbReference type="SUPFAM" id="SSF55874">
    <property type="entry name" value="ATPase domain of HSP90 chaperone/DNA topoisomerase II/histidine kinase"/>
    <property type="match status" value="2"/>
</dbReference>
<feature type="transmembrane region" description="Helical" evidence="8">
    <location>
        <begin position="114"/>
        <end position="134"/>
    </location>
</feature>
<dbReference type="InterPro" id="IPR004358">
    <property type="entry name" value="Sig_transdc_His_kin-like_C"/>
</dbReference>
<dbReference type="SMART" id="SM00448">
    <property type="entry name" value="REC"/>
    <property type="match status" value="1"/>
</dbReference>
<feature type="domain" description="Histidine kinase" evidence="9">
    <location>
        <begin position="218"/>
        <end position="434"/>
    </location>
</feature>
<reference evidence="11 12" key="1">
    <citation type="journal article" date="2020" name="Nature">
        <title>Bacterial chemolithoautotrophy via manganese oxidation.</title>
        <authorList>
            <person name="Yu H."/>
            <person name="Leadbetter J.R."/>
        </authorList>
    </citation>
    <scope>NUCLEOTIDE SEQUENCE [LARGE SCALE GENOMIC DNA]</scope>
    <source>
        <strain evidence="11 12">Mn-1</strain>
    </source>
</reference>
<dbReference type="GO" id="GO:0000155">
    <property type="term" value="F:phosphorelay sensor kinase activity"/>
    <property type="evidence" value="ECO:0007669"/>
    <property type="project" value="InterPro"/>
</dbReference>
<feature type="modified residue" description="4-aspartylphosphate" evidence="6">
    <location>
        <position position="540"/>
    </location>
</feature>
<dbReference type="Gene3D" id="1.10.287.130">
    <property type="match status" value="2"/>
</dbReference>
<evidence type="ECO:0000256" key="2">
    <source>
        <dbReference type="ARBA" id="ARBA00012438"/>
    </source>
</evidence>
<dbReference type="InterPro" id="IPR003594">
    <property type="entry name" value="HATPase_dom"/>
</dbReference>
<dbReference type="Pfam" id="PF00072">
    <property type="entry name" value="Response_reg"/>
    <property type="match status" value="1"/>
</dbReference>
<keyword evidence="8" id="KW-1133">Transmembrane helix</keyword>
<dbReference type="Pfam" id="PF02518">
    <property type="entry name" value="HATPase_c"/>
    <property type="match status" value="2"/>
</dbReference>
<dbReference type="CDD" id="cd00082">
    <property type="entry name" value="HisKA"/>
    <property type="match status" value="2"/>
</dbReference>
<feature type="domain" description="Histidine kinase" evidence="9">
    <location>
        <begin position="661"/>
        <end position="881"/>
    </location>
</feature>
<keyword evidence="4" id="KW-0808">Transferase</keyword>
<dbReference type="FunFam" id="3.30.565.10:FF:000010">
    <property type="entry name" value="Sensor histidine kinase RcsC"/>
    <property type="match status" value="1"/>
</dbReference>